<feature type="domain" description="Peptidase M20 dimerisation" evidence="6">
    <location>
        <begin position="179"/>
        <end position="271"/>
    </location>
</feature>
<dbReference type="InterPro" id="IPR017150">
    <property type="entry name" value="Pept_M20_glutamate_carboxypep"/>
</dbReference>
<dbReference type="InterPro" id="IPR001261">
    <property type="entry name" value="ArgE/DapE_CS"/>
</dbReference>
<evidence type="ECO:0000313" key="8">
    <source>
        <dbReference type="Proteomes" id="UP000198915"/>
    </source>
</evidence>
<dbReference type="Pfam" id="PF01546">
    <property type="entry name" value="Peptidase_M20"/>
    <property type="match status" value="1"/>
</dbReference>
<reference evidence="8" key="1">
    <citation type="submission" date="2016-10" db="EMBL/GenBank/DDBJ databases">
        <authorList>
            <person name="Varghese N."/>
            <person name="Submissions S."/>
        </authorList>
    </citation>
    <scope>NUCLEOTIDE SEQUENCE [LARGE SCALE GENOMIC DNA]</scope>
    <source>
        <strain evidence="8">OK042</strain>
    </source>
</reference>
<dbReference type="PANTHER" id="PTHR43808">
    <property type="entry name" value="ACETYLORNITHINE DEACETYLASE"/>
    <property type="match status" value="1"/>
</dbReference>
<gene>
    <name evidence="7" type="ORF">SAMN05518846_106151</name>
</gene>
<name>A0A1I3UY18_9BACL</name>
<keyword evidence="4" id="KW-0862">Zinc</keyword>
<feature type="active site" evidence="5">
    <location>
        <position position="84"/>
    </location>
</feature>
<keyword evidence="7" id="KW-0645">Protease</keyword>
<proteinExistence type="predicted"/>
<evidence type="ECO:0000256" key="4">
    <source>
        <dbReference type="ARBA" id="ARBA00022833"/>
    </source>
</evidence>
<keyword evidence="8" id="KW-1185">Reference proteome</keyword>
<dbReference type="InterPro" id="IPR050072">
    <property type="entry name" value="Peptidase_M20A"/>
</dbReference>
<dbReference type="InterPro" id="IPR002933">
    <property type="entry name" value="Peptidase_M20"/>
</dbReference>
<evidence type="ECO:0000256" key="1">
    <source>
        <dbReference type="ARBA" id="ARBA00001947"/>
    </source>
</evidence>
<feature type="active site" description="Proton acceptor" evidence="5">
    <location>
        <position position="142"/>
    </location>
</feature>
<keyword evidence="7" id="KW-0121">Carboxypeptidase</keyword>
<dbReference type="PANTHER" id="PTHR43808:SF9">
    <property type="entry name" value="BLL0789 PROTEIN"/>
    <property type="match status" value="1"/>
</dbReference>
<dbReference type="Pfam" id="PF07687">
    <property type="entry name" value="M20_dimer"/>
    <property type="match status" value="1"/>
</dbReference>
<dbReference type="PIRSF" id="PIRSF037238">
    <property type="entry name" value="Carboxypeptidase_G2"/>
    <property type="match status" value="1"/>
</dbReference>
<dbReference type="RefSeq" id="WP_092268356.1">
    <property type="nucleotide sequence ID" value="NZ_FORT01000006.1"/>
</dbReference>
<dbReference type="EMBL" id="FORT01000006">
    <property type="protein sequence ID" value="SFJ87752.1"/>
    <property type="molecule type" value="Genomic_DNA"/>
</dbReference>
<dbReference type="PROSITE" id="PS00758">
    <property type="entry name" value="ARGE_DAPE_CPG2_1"/>
    <property type="match status" value="1"/>
</dbReference>
<keyword evidence="3" id="KW-0378">Hydrolase</keyword>
<dbReference type="STRING" id="1884381.SAMN05518846_106151"/>
<organism evidence="7 8">
    <name type="scientific">Brevibacillus centrosporus</name>
    <dbReference type="NCBI Taxonomy" id="54910"/>
    <lineage>
        <taxon>Bacteria</taxon>
        <taxon>Bacillati</taxon>
        <taxon>Bacillota</taxon>
        <taxon>Bacilli</taxon>
        <taxon>Bacillales</taxon>
        <taxon>Paenibacillaceae</taxon>
        <taxon>Brevibacillus</taxon>
    </lineage>
</organism>
<dbReference type="Proteomes" id="UP000198915">
    <property type="component" value="Unassembled WGS sequence"/>
</dbReference>
<dbReference type="Gene3D" id="3.30.70.360">
    <property type="match status" value="1"/>
</dbReference>
<dbReference type="Gene3D" id="3.40.630.10">
    <property type="entry name" value="Zn peptidases"/>
    <property type="match status" value="1"/>
</dbReference>
<evidence type="ECO:0000313" key="7">
    <source>
        <dbReference type="EMBL" id="SFJ87752.1"/>
    </source>
</evidence>
<accession>A0A1I3UY18</accession>
<dbReference type="GO" id="GO:0046872">
    <property type="term" value="F:metal ion binding"/>
    <property type="evidence" value="ECO:0007669"/>
    <property type="project" value="UniProtKB-KW"/>
</dbReference>
<dbReference type="InterPro" id="IPR036264">
    <property type="entry name" value="Bact_exopeptidase_dim_dom"/>
</dbReference>
<dbReference type="AlphaFoldDB" id="A0A1I3UY18"/>
<evidence type="ECO:0000256" key="3">
    <source>
        <dbReference type="ARBA" id="ARBA00022801"/>
    </source>
</evidence>
<protein>
    <submittedName>
        <fullName evidence="7">Glutamate carboxypeptidase</fullName>
    </submittedName>
</protein>
<dbReference type="GO" id="GO:0004180">
    <property type="term" value="F:carboxypeptidase activity"/>
    <property type="evidence" value="ECO:0007669"/>
    <property type="project" value="UniProtKB-KW"/>
</dbReference>
<dbReference type="SUPFAM" id="SSF55031">
    <property type="entry name" value="Bacterial exopeptidase dimerisation domain"/>
    <property type="match status" value="1"/>
</dbReference>
<keyword evidence="2" id="KW-0479">Metal-binding</keyword>
<evidence type="ECO:0000259" key="6">
    <source>
        <dbReference type="Pfam" id="PF07687"/>
    </source>
</evidence>
<dbReference type="CDD" id="cd03885">
    <property type="entry name" value="M20_CPDG2"/>
    <property type="match status" value="1"/>
</dbReference>
<evidence type="ECO:0000256" key="5">
    <source>
        <dbReference type="PIRSR" id="PIRSR037238-1"/>
    </source>
</evidence>
<evidence type="ECO:0000256" key="2">
    <source>
        <dbReference type="ARBA" id="ARBA00022723"/>
    </source>
</evidence>
<comment type="cofactor">
    <cofactor evidence="1">
        <name>Zn(2+)</name>
        <dbReference type="ChEBI" id="CHEBI:29105"/>
    </cofactor>
</comment>
<sequence length="374" mass="40243">MSGLLHYLKENQDHILADVERVVKAESPTQDKQAVDRCGEVFQSLFAEHLGLTAEVIPMDTTGNHLRFTYGDGDSQILILGHMDTVWDIGRLSYRVEGNKAYGPGILDMKSGIIQAIWAVKACKDLGVALQKKVVFLCTSDEETGSDSSRAYIEAEARKSDVVLVVEPAVANSGALKTSRKGVGHFTMSIKGKASHAGNHHEEGISAVEEMAHQILFLQGLTDYSKGTTINVGIASGGNRTNVVAESALLDIDVRINRLSEAERISDLITQATPFLEGTTLQITGNVNRPPMERTAQTEKLFHLATECGNELEMNLTEAHVGGGSDGNFTAALGVPTLDGLGAMGDGPHAEYEHILIDQLPVRAALLASLMTRL</sequence>
<dbReference type="SUPFAM" id="SSF53187">
    <property type="entry name" value="Zn-dependent exopeptidases"/>
    <property type="match status" value="1"/>
</dbReference>
<dbReference type="InterPro" id="IPR011650">
    <property type="entry name" value="Peptidase_M20_dimer"/>
</dbReference>